<evidence type="ECO:0000313" key="2">
    <source>
        <dbReference type="Proteomes" id="UP000799424"/>
    </source>
</evidence>
<accession>A0A6A6ZQP2</accession>
<dbReference type="InterPro" id="IPR052374">
    <property type="entry name" value="SERAC1"/>
</dbReference>
<proteinExistence type="predicted"/>
<gene>
    <name evidence="1" type="ORF">CC86DRAFT_243682</name>
</gene>
<dbReference type="EMBL" id="MU006233">
    <property type="protein sequence ID" value="KAF2823158.1"/>
    <property type="molecule type" value="Genomic_DNA"/>
</dbReference>
<organism evidence="1 2">
    <name type="scientific">Ophiobolus disseminans</name>
    <dbReference type="NCBI Taxonomy" id="1469910"/>
    <lineage>
        <taxon>Eukaryota</taxon>
        <taxon>Fungi</taxon>
        <taxon>Dikarya</taxon>
        <taxon>Ascomycota</taxon>
        <taxon>Pezizomycotina</taxon>
        <taxon>Dothideomycetes</taxon>
        <taxon>Pleosporomycetidae</taxon>
        <taxon>Pleosporales</taxon>
        <taxon>Pleosporineae</taxon>
        <taxon>Phaeosphaeriaceae</taxon>
        <taxon>Ophiobolus</taxon>
    </lineage>
</organism>
<keyword evidence="2" id="KW-1185">Reference proteome</keyword>
<dbReference type="OrthoDB" id="427518at2759"/>
<feature type="non-terminal residue" evidence="1">
    <location>
        <position position="1"/>
    </location>
</feature>
<dbReference type="PANTHER" id="PTHR48182">
    <property type="entry name" value="PROTEIN SERAC1"/>
    <property type="match status" value="1"/>
</dbReference>
<sequence length="212" mass="24689">NKTHWLRDTNMLQRRVPNARISVFLYYQHWFEKGSVSQRLDNVADRLVKGLDRLRRAKALLKARLHQIEYPYVFPWVAGSIFLGTPFRGITEPRALVLAELAESIGMGAPSDFLKFLEKDSEMLRSLLEDFTRLARDAQLRLYCFFEQHESDRIRVAWNFPMVSNKREELIVDKISATIDYADALGLKADHFGLNKYEGSKDPNFTYVSEEI</sequence>
<dbReference type="PANTHER" id="PTHR48182:SF3">
    <property type="entry name" value="DUF676 DOMAIN-CONTAINING PROTEIN"/>
    <property type="match status" value="1"/>
</dbReference>
<reference evidence="1" key="1">
    <citation type="journal article" date="2020" name="Stud. Mycol.">
        <title>101 Dothideomycetes genomes: a test case for predicting lifestyles and emergence of pathogens.</title>
        <authorList>
            <person name="Haridas S."/>
            <person name="Albert R."/>
            <person name="Binder M."/>
            <person name="Bloem J."/>
            <person name="Labutti K."/>
            <person name="Salamov A."/>
            <person name="Andreopoulos B."/>
            <person name="Baker S."/>
            <person name="Barry K."/>
            <person name="Bills G."/>
            <person name="Bluhm B."/>
            <person name="Cannon C."/>
            <person name="Castanera R."/>
            <person name="Culley D."/>
            <person name="Daum C."/>
            <person name="Ezra D."/>
            <person name="Gonzalez J."/>
            <person name="Henrissat B."/>
            <person name="Kuo A."/>
            <person name="Liang C."/>
            <person name="Lipzen A."/>
            <person name="Lutzoni F."/>
            <person name="Magnuson J."/>
            <person name="Mondo S."/>
            <person name="Nolan M."/>
            <person name="Ohm R."/>
            <person name="Pangilinan J."/>
            <person name="Park H.-J."/>
            <person name="Ramirez L."/>
            <person name="Alfaro M."/>
            <person name="Sun H."/>
            <person name="Tritt A."/>
            <person name="Yoshinaga Y."/>
            <person name="Zwiers L.-H."/>
            <person name="Turgeon B."/>
            <person name="Goodwin S."/>
            <person name="Spatafora J."/>
            <person name="Crous P."/>
            <person name="Grigoriev I."/>
        </authorList>
    </citation>
    <scope>NUCLEOTIDE SEQUENCE</scope>
    <source>
        <strain evidence="1">CBS 113818</strain>
    </source>
</reference>
<dbReference type="Proteomes" id="UP000799424">
    <property type="component" value="Unassembled WGS sequence"/>
</dbReference>
<feature type="non-terminal residue" evidence="1">
    <location>
        <position position="212"/>
    </location>
</feature>
<protein>
    <submittedName>
        <fullName evidence="1">Uncharacterized protein</fullName>
    </submittedName>
</protein>
<evidence type="ECO:0000313" key="1">
    <source>
        <dbReference type="EMBL" id="KAF2823158.1"/>
    </source>
</evidence>
<name>A0A6A6ZQP2_9PLEO</name>
<dbReference type="AlphaFoldDB" id="A0A6A6ZQP2"/>